<dbReference type="InterPro" id="IPR048343">
    <property type="entry name" value="ZW10_C"/>
</dbReference>
<dbReference type="InterPro" id="IPR046362">
    <property type="entry name" value="Zw10/DSL1_C_sf"/>
</dbReference>
<accession>A0AAE2D254</accession>
<dbReference type="EMBL" id="JALJAT010000008">
    <property type="protein sequence ID" value="KAK4467680.1"/>
    <property type="molecule type" value="Genomic_DNA"/>
</dbReference>
<dbReference type="InterPro" id="IPR055148">
    <property type="entry name" value="ZW10_C_2"/>
</dbReference>
<name>A0AAE2D254_SCHME</name>
<evidence type="ECO:0000313" key="4">
    <source>
        <dbReference type="Proteomes" id="UP001292079"/>
    </source>
</evidence>
<evidence type="ECO:0000259" key="2">
    <source>
        <dbReference type="Pfam" id="PF22766"/>
    </source>
</evidence>
<organism evidence="3 4">
    <name type="scientific">Schistosoma mekongi</name>
    <name type="common">Parasitic worm</name>
    <dbReference type="NCBI Taxonomy" id="38744"/>
    <lineage>
        <taxon>Eukaryota</taxon>
        <taxon>Metazoa</taxon>
        <taxon>Spiralia</taxon>
        <taxon>Lophotrochozoa</taxon>
        <taxon>Platyhelminthes</taxon>
        <taxon>Trematoda</taxon>
        <taxon>Digenea</taxon>
        <taxon>Strigeidida</taxon>
        <taxon>Schistosomatoidea</taxon>
        <taxon>Schistosomatidae</taxon>
        <taxon>Schistosoma</taxon>
    </lineage>
</organism>
<dbReference type="Pfam" id="PF22766">
    <property type="entry name" value="ZW10_C2"/>
    <property type="match status" value="1"/>
</dbReference>
<feature type="domain" description="ZW10 C-terminal helical" evidence="2">
    <location>
        <begin position="888"/>
        <end position="1057"/>
    </location>
</feature>
<evidence type="ECO:0008006" key="5">
    <source>
        <dbReference type="Google" id="ProtNLM"/>
    </source>
</evidence>
<sequence length="1058" mass="120073">MASDAVSLKLQLLSAKSRLLTYLQSHHNFRPVKREFLELVSEFEALKLESQAIYATSREKVIPQLQSARFDQDDGDNRISSVSTIHQNAVSQLQELLDMHDNCSYLLELHQALISLESSVNQLLYQCSHHSVVDQKWRDVVETSDKTKTDLELGDKYSEIDEETYRLCVDTVITSLEESEHLFAKQQKFSKDVVLVFQSFQQTFTRCKNRLAQHVDDLWRRWIILEVPSKRGNTNSKPSFSSSYPPICGQVQSNDFFSFLFEACTLPPGEMSCSLRQPNYASNSVFYEVSDNDVPTTQTFSQSSILASLKILAKPELICQLLRIIEALKESKSRILELANQVWMYVFKPWLKKVPCTSGSHMGWAKLKCQVVEKYSHKDSDQEIFINEAETDMDDVQLTRYLHLTLIAPTTPAPSSDSGENNNSDLENLISSSCTQLTKVFQELYTYLFGLQISQPSFNKKITNPNSKRFIDLVVNDNGIGGDYSGMFNNELVKELIDGRFSAGLPSAEKLNKSEVIASLTQVVLQLIGVGRHTGFLTDNPSPDEKDSLKPSIIGGATKLNLWVDSLSILKHKRSANVILEELRVLLANRKLFYSMCPANSPQKPCEKKATTDDLNIKHDDDISDFEALYDEEELLLDENGDIFGLSHTEKNSKNHQIISKLIKSKSNLHDISRHLDLGQFEFPDCLVSETVGLMMGQIYRILHDCESYLEPLVNEVNQSLNDNPSTLDSKKVNTIAFVEFITKLIPRLIMLFTSLVPTLHADVFQEDLRFAVLYYNDCMYLAHECLTLGERGLYKFVQQFLELGYEIINNVPNSTSNETNTFNDLNILERSASLSTCILVPHLRQAGVNSLLDHLRRERQYLLRCIERIQGFHNVSSSVGNHHCATAIEDCCRRLHKIEEALNPLPCIVYFRAMGILCNCVCTELVKSVLKLVDITKTDCDNILMLLESVKNTIAEFFKPSEKIVRQSMIEESIDTSQQKVNTTGQLIRRCPDFQRLQGVICVLSASSMAEIRDILWNDGKGPLVSEFHLTASELRCLIKALYSSSSFRDQLLQKLH</sequence>
<dbReference type="GO" id="GO:0007094">
    <property type="term" value="P:mitotic spindle assembly checkpoint signaling"/>
    <property type="evidence" value="ECO:0007669"/>
    <property type="project" value="TreeGrafter"/>
</dbReference>
<dbReference type="GO" id="GO:1990423">
    <property type="term" value="C:RZZ complex"/>
    <property type="evidence" value="ECO:0007669"/>
    <property type="project" value="TreeGrafter"/>
</dbReference>
<dbReference type="Proteomes" id="UP001292079">
    <property type="component" value="Unassembled WGS sequence"/>
</dbReference>
<protein>
    <recommendedName>
        <fullName evidence="5">Centromere/kinetochore protein zw10</fullName>
    </recommendedName>
</protein>
<dbReference type="Pfam" id="PF20666">
    <property type="entry name" value="ZW10_C"/>
    <property type="match status" value="1"/>
</dbReference>
<proteinExistence type="predicted"/>
<dbReference type="Gene3D" id="1.10.357.150">
    <property type="match status" value="1"/>
</dbReference>
<comment type="caution">
    <text evidence="3">The sequence shown here is derived from an EMBL/GenBank/DDBJ whole genome shotgun (WGS) entry which is preliminary data.</text>
</comment>
<evidence type="ECO:0000259" key="1">
    <source>
        <dbReference type="Pfam" id="PF20666"/>
    </source>
</evidence>
<feature type="domain" description="Centromere/kinetochore protein zw10 C-terminal" evidence="1">
    <location>
        <begin position="746"/>
        <end position="801"/>
    </location>
</feature>
<dbReference type="PANTHER" id="PTHR12205">
    <property type="entry name" value="CENTROMERE/KINETOCHORE PROTEIN ZW10"/>
    <property type="match status" value="1"/>
</dbReference>
<dbReference type="GO" id="GO:0005737">
    <property type="term" value="C:cytoplasm"/>
    <property type="evidence" value="ECO:0007669"/>
    <property type="project" value="GOC"/>
</dbReference>
<gene>
    <name evidence="3" type="ORF">MN116_008618</name>
</gene>
<dbReference type="AlphaFoldDB" id="A0AAE2D254"/>
<reference evidence="3" key="2">
    <citation type="journal article" date="2023" name="Infect Dis Poverty">
        <title>Chromosome-scale genome of the human blood fluke Schistosoma mekongi and its implications for public health.</title>
        <authorList>
            <person name="Zhou M."/>
            <person name="Xu L."/>
            <person name="Xu D."/>
            <person name="Chen W."/>
            <person name="Khan J."/>
            <person name="Hu Y."/>
            <person name="Huang H."/>
            <person name="Wei H."/>
            <person name="Zhang Y."/>
            <person name="Chusongsang P."/>
            <person name="Tanasarnprasert K."/>
            <person name="Hu X."/>
            <person name="Limpanont Y."/>
            <person name="Lv Z."/>
        </authorList>
    </citation>
    <scope>NUCLEOTIDE SEQUENCE</scope>
    <source>
        <strain evidence="3">LV_2022a</strain>
    </source>
</reference>
<dbReference type="PANTHER" id="PTHR12205:SF0">
    <property type="entry name" value="CENTROMERE_KINETOCHORE PROTEIN ZW10 HOMOLOG"/>
    <property type="match status" value="1"/>
</dbReference>
<reference evidence="3" key="1">
    <citation type="submission" date="2022-04" db="EMBL/GenBank/DDBJ databases">
        <authorList>
            <person name="Xu L."/>
            <person name="Lv Z."/>
        </authorList>
    </citation>
    <scope>NUCLEOTIDE SEQUENCE</scope>
    <source>
        <strain evidence="3">LV_2022a</strain>
    </source>
</reference>
<evidence type="ECO:0000313" key="3">
    <source>
        <dbReference type="EMBL" id="KAK4467680.1"/>
    </source>
</evidence>
<dbReference type="GO" id="GO:0006888">
    <property type="term" value="P:endoplasmic reticulum to Golgi vesicle-mediated transport"/>
    <property type="evidence" value="ECO:0007669"/>
    <property type="project" value="TreeGrafter"/>
</dbReference>
<keyword evidence="4" id="KW-1185">Reference proteome</keyword>